<keyword evidence="3" id="KW-1185">Reference proteome</keyword>
<dbReference type="GO" id="GO:0016787">
    <property type="term" value="F:hydrolase activity"/>
    <property type="evidence" value="ECO:0007669"/>
    <property type="project" value="UniProtKB-KW"/>
</dbReference>
<dbReference type="Proteomes" id="UP000581135">
    <property type="component" value="Unassembled WGS sequence"/>
</dbReference>
<dbReference type="InterPro" id="IPR007709">
    <property type="entry name" value="N-FG_amidohydro"/>
</dbReference>
<dbReference type="EMBL" id="JACHXA010000003">
    <property type="protein sequence ID" value="MBB3065251.1"/>
    <property type="molecule type" value="Genomic_DNA"/>
</dbReference>
<dbReference type="Pfam" id="PF05013">
    <property type="entry name" value="FGase"/>
    <property type="match status" value="1"/>
</dbReference>
<evidence type="ECO:0000313" key="2">
    <source>
        <dbReference type="EMBL" id="MBB3065251.1"/>
    </source>
</evidence>
<protein>
    <submittedName>
        <fullName evidence="2">N-formylglutamate amidohydrolase</fullName>
    </submittedName>
</protein>
<keyword evidence="2" id="KW-0378">Hydrolase</keyword>
<accession>A0A839SR22</accession>
<evidence type="ECO:0000313" key="3">
    <source>
        <dbReference type="Proteomes" id="UP000581135"/>
    </source>
</evidence>
<proteinExistence type="predicted"/>
<comment type="caution">
    <text evidence="2">The sequence shown here is derived from an EMBL/GenBank/DDBJ whole genome shotgun (WGS) entry which is preliminary data.</text>
</comment>
<feature type="region of interest" description="Disordered" evidence="1">
    <location>
        <begin position="216"/>
        <end position="243"/>
    </location>
</feature>
<gene>
    <name evidence="2" type="ORF">FHR98_001530</name>
</gene>
<sequence length="350" mass="37595">MKRQPKQSVKAARNAVPDGHDAAVLNLPDPSHIVLRPACQTLPLVLASPHSGRCYPPEFIAASRLDAQALRRSEDSFVDELFDFVTAAEPSGDPDDPDSSDSIPALGAPLLCALFPRAYIDPNREAYELDPTMFCDSLPDFANTRSPRVAAGLGTLARVVAGGAEIYRTKLRFAEAQARIEKHYRPYHATLRRLIDETREAFGYCILLDCHSMPSVGGPSPRGSTSKPQQPTSGGHDPGPEGAAFVLGDCHGSSCAGPVIEAVEQSLSNAGYKVARNVPYAGGFVSRHYGRPGEAVHALQIEINRALYMDERNFARGPGMASLRADLRRAVAALSDLDSAQLIPGDNRNG</sequence>
<dbReference type="AlphaFoldDB" id="A0A839SR22"/>
<feature type="compositionally biased region" description="Polar residues" evidence="1">
    <location>
        <begin position="222"/>
        <end position="233"/>
    </location>
</feature>
<reference evidence="2 3" key="1">
    <citation type="submission" date="2020-08" db="EMBL/GenBank/DDBJ databases">
        <title>Genomic Encyclopedia of Type Strains, Phase III (KMG-III): the genomes of soil and plant-associated and newly described type strains.</title>
        <authorList>
            <person name="Whitman W."/>
        </authorList>
    </citation>
    <scope>NUCLEOTIDE SEQUENCE [LARGE SCALE GENOMIC DNA]</scope>
    <source>
        <strain evidence="2 3">CECT 8803</strain>
    </source>
</reference>
<evidence type="ECO:0000256" key="1">
    <source>
        <dbReference type="SAM" id="MobiDB-lite"/>
    </source>
</evidence>
<organism evidence="2 3">
    <name type="scientific">Limibacillus halophilus</name>
    <dbReference type="NCBI Taxonomy" id="1579333"/>
    <lineage>
        <taxon>Bacteria</taxon>
        <taxon>Pseudomonadati</taxon>
        <taxon>Pseudomonadota</taxon>
        <taxon>Alphaproteobacteria</taxon>
        <taxon>Rhodospirillales</taxon>
        <taxon>Rhodovibrionaceae</taxon>
        <taxon>Limibacillus</taxon>
    </lineage>
</organism>
<dbReference type="SUPFAM" id="SSF53187">
    <property type="entry name" value="Zn-dependent exopeptidases"/>
    <property type="match status" value="1"/>
</dbReference>
<name>A0A839SR22_9PROT</name>
<dbReference type="Gene3D" id="3.40.630.40">
    <property type="entry name" value="Zn-dependent exopeptidases"/>
    <property type="match status" value="1"/>
</dbReference>